<evidence type="ECO:0000313" key="1">
    <source>
        <dbReference type="EMBL" id="MPM94059.1"/>
    </source>
</evidence>
<comment type="caution">
    <text evidence="1">The sequence shown here is derived from an EMBL/GenBank/DDBJ whole genome shotgun (WGS) entry which is preliminary data.</text>
</comment>
<gene>
    <name evidence="1" type="ORF">SDC9_141202</name>
</gene>
<name>A0A645DXR2_9ZZZZ</name>
<reference evidence="1" key="1">
    <citation type="submission" date="2019-08" db="EMBL/GenBank/DDBJ databases">
        <authorList>
            <person name="Kucharzyk K."/>
            <person name="Murdoch R.W."/>
            <person name="Higgins S."/>
            <person name="Loffler F."/>
        </authorList>
    </citation>
    <scope>NUCLEOTIDE SEQUENCE</scope>
</reference>
<organism evidence="1">
    <name type="scientific">bioreactor metagenome</name>
    <dbReference type="NCBI Taxonomy" id="1076179"/>
    <lineage>
        <taxon>unclassified sequences</taxon>
        <taxon>metagenomes</taxon>
        <taxon>ecological metagenomes</taxon>
    </lineage>
</organism>
<proteinExistence type="predicted"/>
<dbReference type="AlphaFoldDB" id="A0A645DXR2"/>
<accession>A0A645DXR2</accession>
<protein>
    <submittedName>
        <fullName evidence="1">Uncharacterized protein</fullName>
    </submittedName>
</protein>
<dbReference type="EMBL" id="VSSQ01040754">
    <property type="protein sequence ID" value="MPM94059.1"/>
    <property type="molecule type" value="Genomic_DNA"/>
</dbReference>
<sequence>MDNADHFDCKPKFGQHVVLISRIVIINVLNLGRALHLIDFYSVISVIFEKIHTTEKSVV</sequence>